<evidence type="ECO:0000256" key="11">
    <source>
        <dbReference type="ARBA" id="ARBA00023136"/>
    </source>
</evidence>
<keyword evidence="7" id="KW-1003">Cell membrane</keyword>
<evidence type="ECO:0000256" key="10">
    <source>
        <dbReference type="ARBA" id="ARBA00023065"/>
    </source>
</evidence>
<feature type="transmembrane region" description="Helical" evidence="13">
    <location>
        <begin position="392"/>
        <end position="413"/>
    </location>
</feature>
<keyword evidence="9 13" id="KW-1133">Transmembrane helix</keyword>
<gene>
    <name evidence="14" type="primary">mepA_2</name>
    <name evidence="15" type="ORF">EAI93_05980</name>
    <name evidence="14" type="ORF">ERS852456_00123</name>
</gene>
<dbReference type="CDD" id="cd13138">
    <property type="entry name" value="MATE_yoeA_like"/>
    <property type="match status" value="1"/>
</dbReference>
<keyword evidence="8 13" id="KW-0812">Transmembrane</keyword>
<dbReference type="Proteomes" id="UP000292665">
    <property type="component" value="Unassembled WGS sequence"/>
</dbReference>
<dbReference type="AlphaFoldDB" id="A0A173XIF3"/>
<dbReference type="GO" id="GO:0042910">
    <property type="term" value="F:xenobiotic transmembrane transporter activity"/>
    <property type="evidence" value="ECO:0007669"/>
    <property type="project" value="InterPro"/>
</dbReference>
<organism evidence="14 16">
    <name type="scientific">[Ruminococcus] torques</name>
    <dbReference type="NCBI Taxonomy" id="33039"/>
    <lineage>
        <taxon>Bacteria</taxon>
        <taxon>Bacillati</taxon>
        <taxon>Bacillota</taxon>
        <taxon>Clostridia</taxon>
        <taxon>Lachnospirales</taxon>
        <taxon>Lachnospiraceae</taxon>
        <taxon>Mediterraneibacter</taxon>
    </lineage>
</organism>
<evidence type="ECO:0000256" key="3">
    <source>
        <dbReference type="ARBA" id="ARBA00010199"/>
    </source>
</evidence>
<feature type="transmembrane region" description="Helical" evidence="13">
    <location>
        <begin position="12"/>
        <end position="35"/>
    </location>
</feature>
<evidence type="ECO:0000256" key="5">
    <source>
        <dbReference type="ARBA" id="ARBA00022448"/>
    </source>
</evidence>
<comment type="subcellular location">
    <subcellularLocation>
        <location evidence="2">Cell membrane</location>
        <topology evidence="2">Multi-pass membrane protein</topology>
    </subcellularLocation>
</comment>
<dbReference type="InterPro" id="IPR048279">
    <property type="entry name" value="MdtK-like"/>
</dbReference>
<dbReference type="GeneID" id="97327961"/>
<proteinExistence type="inferred from homology"/>
<dbReference type="NCBIfam" id="TIGR00797">
    <property type="entry name" value="matE"/>
    <property type="match status" value="1"/>
</dbReference>
<evidence type="ECO:0000313" key="15">
    <source>
        <dbReference type="EMBL" id="RYS80573.1"/>
    </source>
</evidence>
<evidence type="ECO:0000256" key="8">
    <source>
        <dbReference type="ARBA" id="ARBA00022692"/>
    </source>
</evidence>
<accession>A0A173XIF3</accession>
<evidence type="ECO:0000313" key="17">
    <source>
        <dbReference type="Proteomes" id="UP000292665"/>
    </source>
</evidence>
<evidence type="ECO:0000256" key="9">
    <source>
        <dbReference type="ARBA" id="ARBA00022989"/>
    </source>
</evidence>
<evidence type="ECO:0000256" key="6">
    <source>
        <dbReference type="ARBA" id="ARBA00022449"/>
    </source>
</evidence>
<dbReference type="Pfam" id="PF01554">
    <property type="entry name" value="MatE"/>
    <property type="match status" value="2"/>
</dbReference>
<evidence type="ECO:0000256" key="2">
    <source>
        <dbReference type="ARBA" id="ARBA00004651"/>
    </source>
</evidence>
<feature type="transmembrane region" description="Helical" evidence="13">
    <location>
        <begin position="419"/>
        <end position="437"/>
    </location>
</feature>
<feature type="transmembrane region" description="Helical" evidence="13">
    <location>
        <begin position="320"/>
        <end position="346"/>
    </location>
</feature>
<sequence>MKKRNLTKGNVTAVMLLFAVPMILGNIMQQCYNLADTWIVGRFVGAEALAAVGSAYTLMTFLNSILIGMCMGSGALFSICYGRRALRKLKEYIVSSFVLIFSVTVILTIVSYVCLDPILTLMQIPADIYGLMRSYMGLILAGLIFVFLYNYFAFLLRSSGNSVIPLIFLGVGTALNIGLDFFFVAKLGRGVKGAAEATVLAQAAAGLGIALYALVKEPELNMKKMKEEGIGIRADLLKEIFSYSASTGIQQSVMNFGILMVQGLVNSFGTSVMAAFAAGVKIDTLAYMPAQEFGNAYSIFISQNYGADKKERIRKGTKSAAVTVIMFCAAASAAVFFGAEFLMGIFIDPQKTQIIQIGTGYLKTEGACYCGIGILFLLYGYFRAVERPKVSLLLTILSLGTRVVLAYACAPLFGVGAIWTAIPIGWAMADAAGIILLRRGERTNRMNEIM</sequence>
<dbReference type="PIRSF" id="PIRSF006603">
    <property type="entry name" value="DinF"/>
    <property type="match status" value="1"/>
</dbReference>
<dbReference type="PANTHER" id="PTHR43298">
    <property type="entry name" value="MULTIDRUG RESISTANCE PROTEIN NORM-RELATED"/>
    <property type="match status" value="1"/>
</dbReference>
<feature type="transmembrane region" description="Helical" evidence="13">
    <location>
        <begin position="135"/>
        <end position="156"/>
    </location>
</feature>
<keyword evidence="5" id="KW-0813">Transport</keyword>
<dbReference type="EMBL" id="RCYR01000008">
    <property type="protein sequence ID" value="RYS80573.1"/>
    <property type="molecule type" value="Genomic_DNA"/>
</dbReference>
<evidence type="ECO:0000256" key="7">
    <source>
        <dbReference type="ARBA" id="ARBA00022475"/>
    </source>
</evidence>
<evidence type="ECO:0000313" key="14">
    <source>
        <dbReference type="EMBL" id="CUN51621.1"/>
    </source>
</evidence>
<dbReference type="RefSeq" id="WP_004847291.1">
    <property type="nucleotide sequence ID" value="NZ_AP028249.1"/>
</dbReference>
<protein>
    <recommendedName>
        <fullName evidence="4">Probable multidrug resistance protein NorM</fullName>
    </recommendedName>
    <alternativeName>
        <fullName evidence="12">Multidrug-efflux transporter</fullName>
    </alternativeName>
</protein>
<reference evidence="15 17" key="2">
    <citation type="journal article" date="2019" name="Science, e1252229">
        <title>Invertible promoters mediate bacterial phase variation, antibiotic resistance, and host adaptation in the gut.</title>
        <authorList>
            <person name="Jiang X."/>
            <person name="Hall A.B."/>
            <person name="Arthur T.D."/>
            <person name="Plichta D.R."/>
            <person name="Covington C.T."/>
            <person name="Poyet M."/>
            <person name="Crothers J."/>
            <person name="Moses P.L."/>
            <person name="Tolonen A.C."/>
            <person name="Vlamakis H."/>
            <person name="Alm E.J."/>
            <person name="Xavier R.J."/>
        </authorList>
    </citation>
    <scope>NUCLEOTIDE SEQUENCE [LARGE SCALE GENOMIC DNA]</scope>
    <source>
        <strain evidence="17">aa_0143</strain>
        <strain evidence="15">Aa_0143</strain>
    </source>
</reference>
<dbReference type="GO" id="GO:0015297">
    <property type="term" value="F:antiporter activity"/>
    <property type="evidence" value="ECO:0007669"/>
    <property type="project" value="UniProtKB-KW"/>
</dbReference>
<dbReference type="EMBL" id="CYZO01000001">
    <property type="protein sequence ID" value="CUN51621.1"/>
    <property type="molecule type" value="Genomic_DNA"/>
</dbReference>
<comment type="similarity">
    <text evidence="3">Belongs to the multi antimicrobial extrusion (MATE) (TC 2.A.66.1) family.</text>
</comment>
<evidence type="ECO:0000256" key="4">
    <source>
        <dbReference type="ARBA" id="ARBA00020268"/>
    </source>
</evidence>
<dbReference type="GO" id="GO:0005886">
    <property type="term" value="C:plasma membrane"/>
    <property type="evidence" value="ECO:0007669"/>
    <property type="project" value="UniProtKB-SubCell"/>
</dbReference>
<dbReference type="InterPro" id="IPR002528">
    <property type="entry name" value="MATE_fam"/>
</dbReference>
<keyword evidence="11 13" id="KW-0472">Membrane</keyword>
<dbReference type="GO" id="GO:0006811">
    <property type="term" value="P:monoatomic ion transport"/>
    <property type="evidence" value="ECO:0007669"/>
    <property type="project" value="UniProtKB-KW"/>
</dbReference>
<evidence type="ECO:0000256" key="1">
    <source>
        <dbReference type="ARBA" id="ARBA00003408"/>
    </source>
</evidence>
<comment type="function">
    <text evidence="1">Multidrug efflux pump.</text>
</comment>
<feature type="transmembrane region" description="Helical" evidence="13">
    <location>
        <begin position="366"/>
        <end position="385"/>
    </location>
</feature>
<feature type="transmembrane region" description="Helical" evidence="13">
    <location>
        <begin position="197"/>
        <end position="215"/>
    </location>
</feature>
<evidence type="ECO:0000256" key="13">
    <source>
        <dbReference type="SAM" id="Phobius"/>
    </source>
</evidence>
<name>A0A173XIF3_9FIRM</name>
<dbReference type="InterPro" id="IPR050222">
    <property type="entry name" value="MATE_MdtK"/>
</dbReference>
<dbReference type="PANTHER" id="PTHR43298:SF2">
    <property type="entry name" value="FMN_FAD EXPORTER YEEO-RELATED"/>
    <property type="match status" value="1"/>
</dbReference>
<feature type="transmembrane region" description="Helical" evidence="13">
    <location>
        <begin position="92"/>
        <end position="115"/>
    </location>
</feature>
<keyword evidence="6" id="KW-0050">Antiport</keyword>
<feature type="transmembrane region" description="Helical" evidence="13">
    <location>
        <begin position="55"/>
        <end position="80"/>
    </location>
</feature>
<dbReference type="Proteomes" id="UP000095787">
    <property type="component" value="Unassembled WGS sequence"/>
</dbReference>
<keyword evidence="10" id="KW-0406">Ion transport</keyword>
<reference evidence="14 16" key="1">
    <citation type="submission" date="2015-09" db="EMBL/GenBank/DDBJ databases">
        <authorList>
            <consortium name="Pathogen Informatics"/>
        </authorList>
    </citation>
    <scope>NUCLEOTIDE SEQUENCE [LARGE SCALE GENOMIC DNA]</scope>
    <source>
        <strain evidence="14 16">2789STDY5834841</strain>
    </source>
</reference>
<feature type="transmembrane region" description="Helical" evidence="13">
    <location>
        <begin position="163"/>
        <end position="185"/>
    </location>
</feature>
<evidence type="ECO:0000313" key="16">
    <source>
        <dbReference type="Proteomes" id="UP000095787"/>
    </source>
</evidence>
<evidence type="ECO:0000256" key="12">
    <source>
        <dbReference type="ARBA" id="ARBA00031636"/>
    </source>
</evidence>